<reference evidence="1" key="1">
    <citation type="submission" date="2023-04" db="EMBL/GenBank/DDBJ databases">
        <title>A chromosome-level genome assembly of the parasitoid wasp Eretmocerus hayati.</title>
        <authorList>
            <person name="Zhong Y."/>
            <person name="Liu S."/>
            <person name="Liu Y."/>
        </authorList>
    </citation>
    <scope>NUCLEOTIDE SEQUENCE</scope>
    <source>
        <strain evidence="1">ZJU_SS_LIU_2023</strain>
    </source>
</reference>
<protein>
    <submittedName>
        <fullName evidence="1">Uncharacterized protein</fullName>
    </submittedName>
</protein>
<evidence type="ECO:0000313" key="2">
    <source>
        <dbReference type="Proteomes" id="UP001239111"/>
    </source>
</evidence>
<gene>
    <name evidence="1" type="ORF">QAD02_015525</name>
</gene>
<proteinExistence type="predicted"/>
<comment type="caution">
    <text evidence="1">The sequence shown here is derived from an EMBL/GenBank/DDBJ whole genome shotgun (WGS) entry which is preliminary data.</text>
</comment>
<keyword evidence="2" id="KW-1185">Reference proteome</keyword>
<sequence>MSLTCAISNEVPEHPVISPVSGLVFERRLIEKFIAENGVDPTNGQELAVEQLVDIKVTPVTKPKPPSATSIPAILKILQDEWDAVMLHSFTLRQQLQTARQELSHALYQHDAACRVIARLTKEVTAAREALATLKPQAGIAQPAMPQPAIAAEAGGVAMQPAEQAGITEDIIQRLQEKATVLTQERKRRGRAVPEGLVSHQNLSEFKTLASHPGLHSASVPGILALDIHASDTSKILTGGADKNATVFNKDTEQIIAVLKGHTKKVTKVIYHPDEDVAITASPDTTIRIWNVGTCQTTLLLRAHEAPVTGLSLHPTGDYLLSSSLDQHWAFSDIRTGRLLTKIAGDKSQPLTTAQFHPDGLIFGVGTADSQIKIWDLKEQANVADFPGHSGAITAISFSENGYYLATTAEDSCVKIWDLRKLKNIKTLQLDESYEIKDICFDQSGTYLAIAGTDVRVYLCKQWNELKVLNDHTALATGVRFGKNAHYIASTSMDRTLKLYGEA</sequence>
<accession>A0ACC2P9H0</accession>
<dbReference type="Proteomes" id="UP001239111">
    <property type="component" value="Chromosome 2"/>
</dbReference>
<organism evidence="1 2">
    <name type="scientific">Eretmocerus hayati</name>
    <dbReference type="NCBI Taxonomy" id="131215"/>
    <lineage>
        <taxon>Eukaryota</taxon>
        <taxon>Metazoa</taxon>
        <taxon>Ecdysozoa</taxon>
        <taxon>Arthropoda</taxon>
        <taxon>Hexapoda</taxon>
        <taxon>Insecta</taxon>
        <taxon>Pterygota</taxon>
        <taxon>Neoptera</taxon>
        <taxon>Endopterygota</taxon>
        <taxon>Hymenoptera</taxon>
        <taxon>Apocrita</taxon>
        <taxon>Proctotrupomorpha</taxon>
        <taxon>Chalcidoidea</taxon>
        <taxon>Aphelinidae</taxon>
        <taxon>Aphelininae</taxon>
        <taxon>Eretmocerus</taxon>
    </lineage>
</organism>
<dbReference type="EMBL" id="CM056742">
    <property type="protein sequence ID" value="KAJ8679738.1"/>
    <property type="molecule type" value="Genomic_DNA"/>
</dbReference>
<name>A0ACC2P9H0_9HYME</name>
<evidence type="ECO:0000313" key="1">
    <source>
        <dbReference type="EMBL" id="KAJ8679738.1"/>
    </source>
</evidence>